<gene>
    <name evidence="1" type="ORF">PYW08_009010</name>
</gene>
<protein>
    <submittedName>
        <fullName evidence="1">Uncharacterized protein</fullName>
    </submittedName>
</protein>
<dbReference type="Proteomes" id="UP001231649">
    <property type="component" value="Chromosome 23"/>
</dbReference>
<dbReference type="EMBL" id="CM056799">
    <property type="protein sequence ID" value="KAJ8710495.1"/>
    <property type="molecule type" value="Genomic_DNA"/>
</dbReference>
<reference evidence="1" key="1">
    <citation type="submission" date="2023-03" db="EMBL/GenBank/DDBJ databases">
        <title>Chromosome-level genomes of two armyworms, Mythimna separata and Mythimna loreyi, provide insights into the biosynthesis and reception of sex pheromones.</title>
        <authorList>
            <person name="Zhao H."/>
        </authorList>
    </citation>
    <scope>NUCLEOTIDE SEQUENCE</scope>
    <source>
        <strain evidence="1">BeijingLab</strain>
    </source>
</reference>
<evidence type="ECO:0000313" key="2">
    <source>
        <dbReference type="Proteomes" id="UP001231649"/>
    </source>
</evidence>
<name>A0ACC2Q7J2_9NEOP</name>
<accession>A0ACC2Q7J2</accession>
<comment type="caution">
    <text evidence="1">The sequence shown here is derived from an EMBL/GenBank/DDBJ whole genome shotgun (WGS) entry which is preliminary data.</text>
</comment>
<keyword evidence="2" id="KW-1185">Reference proteome</keyword>
<evidence type="ECO:0000313" key="1">
    <source>
        <dbReference type="EMBL" id="KAJ8710495.1"/>
    </source>
</evidence>
<organism evidence="1 2">
    <name type="scientific">Mythimna loreyi</name>
    <dbReference type="NCBI Taxonomy" id="667449"/>
    <lineage>
        <taxon>Eukaryota</taxon>
        <taxon>Metazoa</taxon>
        <taxon>Ecdysozoa</taxon>
        <taxon>Arthropoda</taxon>
        <taxon>Hexapoda</taxon>
        <taxon>Insecta</taxon>
        <taxon>Pterygota</taxon>
        <taxon>Neoptera</taxon>
        <taxon>Endopterygota</taxon>
        <taxon>Lepidoptera</taxon>
        <taxon>Glossata</taxon>
        <taxon>Ditrysia</taxon>
        <taxon>Noctuoidea</taxon>
        <taxon>Noctuidae</taxon>
        <taxon>Noctuinae</taxon>
        <taxon>Hadenini</taxon>
        <taxon>Mythimna</taxon>
    </lineage>
</organism>
<proteinExistence type="predicted"/>
<sequence>MKITLFFLALCVAVSLAAAVRDQSDRSHILINRPKIDEFGPRSRRAAWPLTRADGVKGGVQARRSKVRPSSLETNLRKGEYICEGKVCKLAPGEKPEGCDFCQYPV</sequence>